<evidence type="ECO:0000259" key="2">
    <source>
        <dbReference type="Pfam" id="PF14550"/>
    </source>
</evidence>
<protein>
    <recommendedName>
        <fullName evidence="2">Phage-like element PBSX protein XkdF domain-containing protein</fullName>
    </recommendedName>
</protein>
<dbReference type="Pfam" id="PF14550">
    <property type="entry name" value="Peptidase_S78_2"/>
    <property type="match status" value="1"/>
</dbReference>
<dbReference type="Proteomes" id="UP000095673">
    <property type="component" value="Unassembled WGS sequence"/>
</dbReference>
<evidence type="ECO:0000313" key="4">
    <source>
        <dbReference type="Proteomes" id="UP000095673"/>
    </source>
</evidence>
<evidence type="ECO:0000313" key="3">
    <source>
        <dbReference type="EMBL" id="CUM90671.1"/>
    </source>
</evidence>
<organism evidence="3 4">
    <name type="scientific">Agathobacter rectalis</name>
    <dbReference type="NCBI Taxonomy" id="39491"/>
    <lineage>
        <taxon>Bacteria</taxon>
        <taxon>Bacillati</taxon>
        <taxon>Bacillota</taxon>
        <taxon>Clostridia</taxon>
        <taxon>Lachnospirales</taxon>
        <taxon>Lachnospiraceae</taxon>
        <taxon>Agathobacter</taxon>
    </lineage>
</organism>
<dbReference type="AlphaFoldDB" id="A0A173SJY3"/>
<feature type="region of interest" description="Disordered" evidence="1">
    <location>
        <begin position="361"/>
        <end position="381"/>
    </location>
</feature>
<gene>
    <name evidence="3" type="primary">yqbD</name>
    <name evidence="3" type="ORF">ERS852580_01090</name>
</gene>
<sequence length="437" mass="47897">MPKIAKAYAITDAKISFVSLVDKAANKKQFLITKSEDGAANFATFGRILKADADSHFVTGIVYEPMVEDTQGNYMTEEEITKAAYWFAKNGNQVDLQHCFKKCDGAEVVESYVAKCDMEIEGETIKKGTWLMTMEITDSDVWDSIQKGDITGFSMGGVGVYSEEDVELPVEKQEEPKGLFRKLAKAMGFDVVEKGAVKNNFKRRVKEDNFYSAWYALRSCLEGNFYNPDTGSWEWGYNSDEETIKDALTDFNDIVTQLLTSDGSIVKSLEKAAKEAPAPVEKAGKSISTKNLSALKGIYDTLGSFLSEFTDNSEGEGGDTVAKNNVKKEDDEMKREEVQQMVGDAVAKAMEPITKQLEAITKGEGGEGEGTPAEPESDVNTDDVAKMVGEAVSKAMEPVTKAIEPLLKSRALPGNLNSAAGTVEKQEAEQHYMTGMF</sequence>
<dbReference type="RefSeq" id="WP_055237773.1">
    <property type="nucleotide sequence ID" value="NZ_CYXM01000004.1"/>
</dbReference>
<dbReference type="InterPro" id="IPR027924">
    <property type="entry name" value="XkdF"/>
</dbReference>
<name>A0A173SJY3_9FIRM</name>
<evidence type="ECO:0000256" key="1">
    <source>
        <dbReference type="SAM" id="MobiDB-lite"/>
    </source>
</evidence>
<reference evidence="3 4" key="1">
    <citation type="submission" date="2015-09" db="EMBL/GenBank/DDBJ databases">
        <authorList>
            <consortium name="Pathogen Informatics"/>
        </authorList>
    </citation>
    <scope>NUCLEOTIDE SEQUENCE [LARGE SCALE GENOMIC DNA]</scope>
    <source>
        <strain evidence="3 4">2789STDY5834968</strain>
    </source>
</reference>
<proteinExistence type="predicted"/>
<feature type="domain" description="Phage-like element PBSX protein XkdF" evidence="2">
    <location>
        <begin position="48"/>
        <end position="159"/>
    </location>
</feature>
<accession>A0A173SJY3</accession>
<dbReference type="OrthoDB" id="2080376at2"/>
<dbReference type="EMBL" id="CYXM01000004">
    <property type="protein sequence ID" value="CUM90671.1"/>
    <property type="molecule type" value="Genomic_DNA"/>
</dbReference>